<dbReference type="InterPro" id="IPR043148">
    <property type="entry name" value="TagF_C"/>
</dbReference>
<dbReference type="Gene3D" id="3.40.50.12580">
    <property type="match status" value="1"/>
</dbReference>
<organism evidence="1 2">
    <name type="scientific">Roseburia inulinivorans</name>
    <dbReference type="NCBI Taxonomy" id="360807"/>
    <lineage>
        <taxon>Bacteria</taxon>
        <taxon>Bacillati</taxon>
        <taxon>Bacillota</taxon>
        <taxon>Clostridia</taxon>
        <taxon>Lachnospirales</taxon>
        <taxon>Lachnospiraceae</taxon>
        <taxon>Roseburia</taxon>
    </lineage>
</organism>
<proteinExistence type="predicted"/>
<sequence>MSKRLKNELTQLFQMVCNGLNIVKEPIQQEDRVAYLTSMQEAVICIGTKVEKVVPECEAFVGQLSSLAEYFYQLSLGEEMNVPVWDAAQVLCVDITEGLKHVLPERYEIVFLPYKISMWDSLESIYAAAIQNKECDVRVIPVPYYHVNEDRTELEMTYEGEEFAKQIPITDYREYAIEDNMPDVIFIHNPYDDTNRVTSLPEKYFSRELKKYTNHLVYVPYKVCSGDVKDIYCMTPGVQNAWRVFVQSERVRKTYIKYQNPDKIVVTGSPKIDAVIESIKNPPELPLAWKRALRGKKVFLLNTHLNPLINDGEKAIEEIRHLMKIFESRYDAAILWRPHPLSIETIKSMNPGILKDYQMVISEFERLENGIYDDSNSPHLALAVADGYIGNWSSLVTMFGITGKPVYIRNIALQESKRNKMDLMSEKGVQQLENAAKDQRLQTVYLEKNVEPEMFIDAIVAGIDPLKKYRKNEFQEIVFEADEKAGELIWKNVWQDLWQDE</sequence>
<dbReference type="Proteomes" id="UP000286271">
    <property type="component" value="Unassembled WGS sequence"/>
</dbReference>
<dbReference type="SUPFAM" id="SSF53756">
    <property type="entry name" value="UDP-Glycosyltransferase/glycogen phosphorylase"/>
    <property type="match status" value="1"/>
</dbReference>
<gene>
    <name evidence="1" type="ORF">DW707_06645</name>
</gene>
<dbReference type="AlphaFoldDB" id="A0A414LVL2"/>
<evidence type="ECO:0008006" key="3">
    <source>
        <dbReference type="Google" id="ProtNLM"/>
    </source>
</evidence>
<accession>A0A414LVL2</accession>
<evidence type="ECO:0000313" key="1">
    <source>
        <dbReference type="EMBL" id="RHE98679.1"/>
    </source>
</evidence>
<dbReference type="EMBL" id="QSKW01000007">
    <property type="protein sequence ID" value="RHE98679.1"/>
    <property type="molecule type" value="Genomic_DNA"/>
</dbReference>
<evidence type="ECO:0000313" key="2">
    <source>
        <dbReference type="Proteomes" id="UP000286271"/>
    </source>
</evidence>
<name>A0A414LVL2_9FIRM</name>
<protein>
    <recommendedName>
        <fullName evidence="3">CDP-Glycerol:Poly(Glycerophosphate) glycerophosphotransferase</fullName>
    </recommendedName>
</protein>
<reference evidence="1 2" key="1">
    <citation type="submission" date="2018-08" db="EMBL/GenBank/DDBJ databases">
        <title>A genome reference for cultivated species of the human gut microbiota.</title>
        <authorList>
            <person name="Zou Y."/>
            <person name="Xue W."/>
            <person name="Luo G."/>
        </authorList>
    </citation>
    <scope>NUCLEOTIDE SEQUENCE [LARGE SCALE GENOMIC DNA]</scope>
    <source>
        <strain evidence="1 2">AM27-11</strain>
    </source>
</reference>
<comment type="caution">
    <text evidence="1">The sequence shown here is derived from an EMBL/GenBank/DDBJ whole genome shotgun (WGS) entry which is preliminary data.</text>
</comment>